<organism evidence="1 2">
    <name type="scientific">Leucogyrophana mollusca</name>
    <dbReference type="NCBI Taxonomy" id="85980"/>
    <lineage>
        <taxon>Eukaryota</taxon>
        <taxon>Fungi</taxon>
        <taxon>Dikarya</taxon>
        <taxon>Basidiomycota</taxon>
        <taxon>Agaricomycotina</taxon>
        <taxon>Agaricomycetes</taxon>
        <taxon>Agaricomycetidae</taxon>
        <taxon>Boletales</taxon>
        <taxon>Boletales incertae sedis</taxon>
        <taxon>Leucogyrophana</taxon>
    </lineage>
</organism>
<comment type="caution">
    <text evidence="1">The sequence shown here is derived from an EMBL/GenBank/DDBJ whole genome shotgun (WGS) entry which is preliminary data.</text>
</comment>
<protein>
    <submittedName>
        <fullName evidence="1">Uncharacterized protein</fullName>
    </submittedName>
</protein>
<dbReference type="EMBL" id="MU266943">
    <property type="protein sequence ID" value="KAH7917762.1"/>
    <property type="molecule type" value="Genomic_DNA"/>
</dbReference>
<dbReference type="Proteomes" id="UP000790709">
    <property type="component" value="Unassembled WGS sequence"/>
</dbReference>
<accession>A0ACB8AZ97</accession>
<reference evidence="1" key="1">
    <citation type="journal article" date="2021" name="New Phytol.">
        <title>Evolutionary innovations through gain and loss of genes in the ectomycorrhizal Boletales.</title>
        <authorList>
            <person name="Wu G."/>
            <person name="Miyauchi S."/>
            <person name="Morin E."/>
            <person name="Kuo A."/>
            <person name="Drula E."/>
            <person name="Varga T."/>
            <person name="Kohler A."/>
            <person name="Feng B."/>
            <person name="Cao Y."/>
            <person name="Lipzen A."/>
            <person name="Daum C."/>
            <person name="Hundley H."/>
            <person name="Pangilinan J."/>
            <person name="Johnson J."/>
            <person name="Barry K."/>
            <person name="LaButti K."/>
            <person name="Ng V."/>
            <person name="Ahrendt S."/>
            <person name="Min B."/>
            <person name="Choi I.G."/>
            <person name="Park H."/>
            <person name="Plett J.M."/>
            <person name="Magnuson J."/>
            <person name="Spatafora J.W."/>
            <person name="Nagy L.G."/>
            <person name="Henrissat B."/>
            <person name="Grigoriev I.V."/>
            <person name="Yang Z.L."/>
            <person name="Xu J."/>
            <person name="Martin F.M."/>
        </authorList>
    </citation>
    <scope>NUCLEOTIDE SEQUENCE</scope>
    <source>
        <strain evidence="1">KUC20120723A-06</strain>
    </source>
</reference>
<name>A0ACB8AZ97_9AGAM</name>
<evidence type="ECO:0000313" key="2">
    <source>
        <dbReference type="Proteomes" id="UP000790709"/>
    </source>
</evidence>
<gene>
    <name evidence="1" type="ORF">BV22DRAFT_929630</name>
</gene>
<keyword evidence="2" id="KW-1185">Reference proteome</keyword>
<evidence type="ECO:0000313" key="1">
    <source>
        <dbReference type="EMBL" id="KAH7917762.1"/>
    </source>
</evidence>
<proteinExistence type="predicted"/>
<sequence>MAARAHSAATARGASAATTRGVSTTAARSVGTTTARGVSTTTVRGSTLGTRGLGICKQEVRRVQSKPATHNGAGAQGNEDDALVLVFSSVGRGILGSIYDFWFWGLISPIFFLTLCPHGFIAPCPTRLLPSAAGRTHHRHPQTPPRHHRLIRPSPERLSDLPRLPSSFLYPPQHPRTPVSLPPRRPGPKGRPWRCVPLRRDGEVACRYAYLCDWRGTTDVSDERWGRGRRMSAHLQTTLFGDGLQ</sequence>